<dbReference type="Proteomes" id="UP000076587">
    <property type="component" value="Unassembled WGS sequence"/>
</dbReference>
<evidence type="ECO:0000313" key="3">
    <source>
        <dbReference type="Proteomes" id="UP000076587"/>
    </source>
</evidence>
<dbReference type="AlphaFoldDB" id="A0A167GM93"/>
<feature type="transmembrane region" description="Helical" evidence="1">
    <location>
        <begin position="33"/>
        <end position="55"/>
    </location>
</feature>
<comment type="caution">
    <text evidence="2">The sequence shown here is derived from an EMBL/GenBank/DDBJ whole genome shotgun (WGS) entry which is preliminary data.</text>
</comment>
<evidence type="ECO:0008006" key="4">
    <source>
        <dbReference type="Google" id="ProtNLM"/>
    </source>
</evidence>
<evidence type="ECO:0000313" key="2">
    <source>
        <dbReference type="EMBL" id="KZN55817.1"/>
    </source>
</evidence>
<keyword evidence="1" id="KW-0472">Membrane</keyword>
<reference evidence="2 3" key="1">
    <citation type="submission" date="2013-07" db="EMBL/GenBank/DDBJ databases">
        <title>Comparative Genomic and Metabolomic Analysis of Twelve Strains of Pseudoalteromonas luteoviolacea.</title>
        <authorList>
            <person name="Vynne N.G."/>
            <person name="Mansson M."/>
            <person name="Gram L."/>
        </authorList>
    </citation>
    <scope>NUCLEOTIDE SEQUENCE [LARGE SCALE GENOMIC DNA]</scope>
    <source>
        <strain evidence="2 3">NCIMB 1942</strain>
    </source>
</reference>
<gene>
    <name evidence="2" type="ORF">N482_04905</name>
</gene>
<evidence type="ECO:0000256" key="1">
    <source>
        <dbReference type="SAM" id="Phobius"/>
    </source>
</evidence>
<keyword evidence="1" id="KW-0812">Transmembrane</keyword>
<keyword evidence="1" id="KW-1133">Transmembrane helix</keyword>
<name>A0A167GM93_9GAMM</name>
<proteinExistence type="predicted"/>
<accession>A0A167GM93</accession>
<sequence>MVVNAEVAIQLFGVQLSDIVNNDGRFYSKLLDVYLQLIFILWCLIAFHFAGVFYARR</sequence>
<protein>
    <recommendedName>
        <fullName evidence="4">Cytochrome b561 bacterial/Ni-hydrogenase domain-containing protein</fullName>
    </recommendedName>
</protein>
<dbReference type="EMBL" id="AUXT01000046">
    <property type="protein sequence ID" value="KZN55817.1"/>
    <property type="molecule type" value="Genomic_DNA"/>
</dbReference>
<dbReference type="PATRIC" id="fig|1365253.3.peg.842"/>
<dbReference type="RefSeq" id="WP_155730468.1">
    <property type="nucleotide sequence ID" value="NZ_AUXT01000046.1"/>
</dbReference>
<organism evidence="2 3">
    <name type="scientific">Pseudoalteromonas luteoviolacea NCIMB 1942</name>
    <dbReference type="NCBI Taxonomy" id="1365253"/>
    <lineage>
        <taxon>Bacteria</taxon>
        <taxon>Pseudomonadati</taxon>
        <taxon>Pseudomonadota</taxon>
        <taxon>Gammaproteobacteria</taxon>
        <taxon>Alteromonadales</taxon>
        <taxon>Pseudoalteromonadaceae</taxon>
        <taxon>Pseudoalteromonas</taxon>
    </lineage>
</organism>